<feature type="signal peptide" evidence="1">
    <location>
        <begin position="1"/>
        <end position="18"/>
    </location>
</feature>
<reference evidence="2" key="1">
    <citation type="submission" date="2023-03" db="EMBL/GenBank/DDBJ databases">
        <title>Massive genome expansion in bonnet fungi (Mycena s.s.) driven by repeated elements and novel gene families across ecological guilds.</title>
        <authorList>
            <consortium name="Lawrence Berkeley National Laboratory"/>
            <person name="Harder C.B."/>
            <person name="Miyauchi S."/>
            <person name="Viragh M."/>
            <person name="Kuo A."/>
            <person name="Thoen E."/>
            <person name="Andreopoulos B."/>
            <person name="Lu D."/>
            <person name="Skrede I."/>
            <person name="Drula E."/>
            <person name="Henrissat B."/>
            <person name="Morin E."/>
            <person name="Kohler A."/>
            <person name="Barry K."/>
            <person name="LaButti K."/>
            <person name="Morin E."/>
            <person name="Salamov A."/>
            <person name="Lipzen A."/>
            <person name="Mereny Z."/>
            <person name="Hegedus B."/>
            <person name="Baldrian P."/>
            <person name="Stursova M."/>
            <person name="Weitz H."/>
            <person name="Taylor A."/>
            <person name="Grigoriev I.V."/>
            <person name="Nagy L.G."/>
            <person name="Martin F."/>
            <person name="Kauserud H."/>
        </authorList>
    </citation>
    <scope>NUCLEOTIDE SEQUENCE</scope>
    <source>
        <strain evidence="2">CBHHK200</strain>
    </source>
</reference>
<dbReference type="AlphaFoldDB" id="A0AAD6T6A0"/>
<dbReference type="Proteomes" id="UP001218188">
    <property type="component" value="Unassembled WGS sequence"/>
</dbReference>
<organism evidence="2 3">
    <name type="scientific">Mycena alexandri</name>
    <dbReference type="NCBI Taxonomy" id="1745969"/>
    <lineage>
        <taxon>Eukaryota</taxon>
        <taxon>Fungi</taxon>
        <taxon>Dikarya</taxon>
        <taxon>Basidiomycota</taxon>
        <taxon>Agaricomycotina</taxon>
        <taxon>Agaricomycetes</taxon>
        <taxon>Agaricomycetidae</taxon>
        <taxon>Agaricales</taxon>
        <taxon>Marasmiineae</taxon>
        <taxon>Mycenaceae</taxon>
        <taxon>Mycena</taxon>
    </lineage>
</organism>
<proteinExistence type="predicted"/>
<evidence type="ECO:0000256" key="1">
    <source>
        <dbReference type="SAM" id="SignalP"/>
    </source>
</evidence>
<keyword evidence="1" id="KW-0732">Signal</keyword>
<evidence type="ECO:0000313" key="2">
    <source>
        <dbReference type="EMBL" id="KAJ7039686.1"/>
    </source>
</evidence>
<dbReference type="EMBL" id="JARJCM010000026">
    <property type="protein sequence ID" value="KAJ7039686.1"/>
    <property type="molecule type" value="Genomic_DNA"/>
</dbReference>
<protein>
    <recommendedName>
        <fullName evidence="4">Secreted protein</fullName>
    </recommendedName>
</protein>
<keyword evidence="3" id="KW-1185">Reference proteome</keyword>
<name>A0AAD6T6A0_9AGAR</name>
<evidence type="ECO:0008006" key="4">
    <source>
        <dbReference type="Google" id="ProtNLM"/>
    </source>
</evidence>
<accession>A0AAD6T6A0</accession>
<gene>
    <name evidence="2" type="ORF">C8F04DRAFT_1086243</name>
</gene>
<evidence type="ECO:0000313" key="3">
    <source>
        <dbReference type="Proteomes" id="UP001218188"/>
    </source>
</evidence>
<feature type="chain" id="PRO_5042033514" description="Secreted protein" evidence="1">
    <location>
        <begin position="19"/>
        <end position="74"/>
    </location>
</feature>
<comment type="caution">
    <text evidence="2">The sequence shown here is derived from an EMBL/GenBank/DDBJ whole genome shotgun (WGS) entry which is preliminary data.</text>
</comment>
<sequence length="74" mass="8146">MKTLNLFLGMTGTGTCLALPRPRWCARFMVRDLGTTADDAPNNAELVFGGGRGPQEPILFCARRFAPERDFGRS</sequence>